<gene>
    <name evidence="3" type="ORF">CSUI_004619</name>
</gene>
<keyword evidence="2 3" id="KW-0812">Transmembrane</keyword>
<organism evidence="3 4">
    <name type="scientific">Cystoisospora suis</name>
    <dbReference type="NCBI Taxonomy" id="483139"/>
    <lineage>
        <taxon>Eukaryota</taxon>
        <taxon>Sar</taxon>
        <taxon>Alveolata</taxon>
        <taxon>Apicomplexa</taxon>
        <taxon>Conoidasida</taxon>
        <taxon>Coccidia</taxon>
        <taxon>Eucoccidiorida</taxon>
        <taxon>Eimeriorina</taxon>
        <taxon>Sarcocystidae</taxon>
        <taxon>Cystoisospora</taxon>
    </lineage>
</organism>
<dbReference type="Proteomes" id="UP000221165">
    <property type="component" value="Unassembled WGS sequence"/>
</dbReference>
<dbReference type="RefSeq" id="XP_067923220.1">
    <property type="nucleotide sequence ID" value="XM_068064807.1"/>
</dbReference>
<dbReference type="OrthoDB" id="328723at2759"/>
<protein>
    <submittedName>
        <fullName evidence="3">Transmembrane protein</fullName>
    </submittedName>
</protein>
<dbReference type="EMBL" id="MIGC01002170">
    <property type="protein sequence ID" value="PHJ21538.1"/>
    <property type="molecule type" value="Genomic_DNA"/>
</dbReference>
<evidence type="ECO:0000313" key="3">
    <source>
        <dbReference type="EMBL" id="PHJ21538.1"/>
    </source>
</evidence>
<feature type="compositionally biased region" description="Low complexity" evidence="1">
    <location>
        <begin position="13"/>
        <end position="23"/>
    </location>
</feature>
<keyword evidence="4" id="KW-1185">Reference proteome</keyword>
<feature type="transmembrane region" description="Helical" evidence="2">
    <location>
        <begin position="126"/>
        <end position="149"/>
    </location>
</feature>
<comment type="caution">
    <text evidence="3">The sequence shown here is derived from an EMBL/GenBank/DDBJ whole genome shotgun (WGS) entry which is preliminary data.</text>
</comment>
<keyword evidence="2" id="KW-1133">Transmembrane helix</keyword>
<dbReference type="VEuPathDB" id="ToxoDB:CSUI_004619"/>
<accession>A0A2C6KZU6</accession>
<dbReference type="AlphaFoldDB" id="A0A2C6KZU6"/>
<feature type="transmembrane region" description="Helical" evidence="2">
    <location>
        <begin position="169"/>
        <end position="189"/>
    </location>
</feature>
<proteinExistence type="predicted"/>
<feature type="region of interest" description="Disordered" evidence="1">
    <location>
        <begin position="1"/>
        <end position="23"/>
    </location>
</feature>
<sequence>MEDTENSQRLVDSQQGREGSSRRGCGCLSFWDGSNAPYFKYFDEEEASQFRRYANCLLMQWIFNILCNVGNFALALSITLHPRCLNGRFSWSTVHTSINLVVLCISLMLGIVGIQRGSPSKLFQSCAGHLLLGAYELLLFARDLCIVSFSTEKDQLYIYFRGGEFHRDLFTGVCATAGISCLISLLNAYKLRRLSNILHKALPEDRLYASA</sequence>
<keyword evidence="2" id="KW-0472">Membrane</keyword>
<reference evidence="3 4" key="1">
    <citation type="journal article" date="2017" name="Int. J. Parasitol.">
        <title>The genome of the protozoan parasite Cystoisospora suis and a reverse vaccinology approach to identify vaccine candidates.</title>
        <authorList>
            <person name="Palmieri N."/>
            <person name="Shrestha A."/>
            <person name="Ruttkowski B."/>
            <person name="Beck T."/>
            <person name="Vogl C."/>
            <person name="Tomley F."/>
            <person name="Blake D.P."/>
            <person name="Joachim A."/>
        </authorList>
    </citation>
    <scope>NUCLEOTIDE SEQUENCE [LARGE SCALE GENOMIC DNA]</scope>
    <source>
        <strain evidence="3 4">Wien I</strain>
    </source>
</reference>
<evidence type="ECO:0000256" key="2">
    <source>
        <dbReference type="SAM" id="Phobius"/>
    </source>
</evidence>
<feature type="transmembrane region" description="Helical" evidence="2">
    <location>
        <begin position="61"/>
        <end position="80"/>
    </location>
</feature>
<dbReference type="GeneID" id="94428018"/>
<evidence type="ECO:0000256" key="1">
    <source>
        <dbReference type="SAM" id="MobiDB-lite"/>
    </source>
</evidence>
<name>A0A2C6KZU6_9APIC</name>
<feature type="transmembrane region" description="Helical" evidence="2">
    <location>
        <begin position="92"/>
        <end position="114"/>
    </location>
</feature>
<evidence type="ECO:0000313" key="4">
    <source>
        <dbReference type="Proteomes" id="UP000221165"/>
    </source>
</evidence>